<dbReference type="Pfam" id="PF03466">
    <property type="entry name" value="LysR_substrate"/>
    <property type="match status" value="1"/>
</dbReference>
<feature type="domain" description="HTH lysR-type" evidence="5">
    <location>
        <begin position="1"/>
        <end position="21"/>
    </location>
</feature>
<name>A0A9D1A932_9FIRM</name>
<dbReference type="InterPro" id="IPR036388">
    <property type="entry name" value="WH-like_DNA-bd_sf"/>
</dbReference>
<keyword evidence="3" id="KW-0238">DNA-binding</keyword>
<dbReference type="AlphaFoldDB" id="A0A9D1A932"/>
<comment type="caution">
    <text evidence="6">The sequence shown here is derived from an EMBL/GenBank/DDBJ whole genome shotgun (WGS) entry which is preliminary data.</text>
</comment>
<dbReference type="Gene3D" id="1.10.10.10">
    <property type="entry name" value="Winged helix-like DNA-binding domain superfamily/Winged helix DNA-binding domain"/>
    <property type="match status" value="1"/>
</dbReference>
<dbReference type="SUPFAM" id="SSF53850">
    <property type="entry name" value="Periplasmic binding protein-like II"/>
    <property type="match status" value="1"/>
</dbReference>
<dbReference type="Proteomes" id="UP000886757">
    <property type="component" value="Unassembled WGS sequence"/>
</dbReference>
<evidence type="ECO:0000256" key="3">
    <source>
        <dbReference type="ARBA" id="ARBA00023125"/>
    </source>
</evidence>
<reference evidence="6" key="2">
    <citation type="journal article" date="2021" name="PeerJ">
        <title>Extensive microbial diversity within the chicken gut microbiome revealed by metagenomics and culture.</title>
        <authorList>
            <person name="Gilroy R."/>
            <person name="Ravi A."/>
            <person name="Getino M."/>
            <person name="Pursley I."/>
            <person name="Horton D.L."/>
            <person name="Alikhan N.F."/>
            <person name="Baker D."/>
            <person name="Gharbi K."/>
            <person name="Hall N."/>
            <person name="Watson M."/>
            <person name="Adriaenssens E.M."/>
            <person name="Foster-Nyarko E."/>
            <person name="Jarju S."/>
            <person name="Secka A."/>
            <person name="Antonio M."/>
            <person name="Oren A."/>
            <person name="Chaudhuri R.R."/>
            <person name="La Ragione R."/>
            <person name="Hildebrand F."/>
            <person name="Pallen M.J."/>
        </authorList>
    </citation>
    <scope>NUCLEOTIDE SEQUENCE</scope>
    <source>
        <strain evidence="6">ChiSjej4B22-8148</strain>
    </source>
</reference>
<dbReference type="InterPro" id="IPR000847">
    <property type="entry name" value="LysR_HTH_N"/>
</dbReference>
<protein>
    <recommendedName>
        <fullName evidence="5">HTH lysR-type domain-containing protein</fullName>
    </recommendedName>
</protein>
<dbReference type="PROSITE" id="PS50931">
    <property type="entry name" value="HTH_LYSR"/>
    <property type="match status" value="1"/>
</dbReference>
<evidence type="ECO:0000313" key="6">
    <source>
        <dbReference type="EMBL" id="HIR12305.1"/>
    </source>
</evidence>
<gene>
    <name evidence="6" type="ORF">IAB31_00065</name>
</gene>
<accession>A0A9D1A932</accession>
<comment type="similarity">
    <text evidence="1">Belongs to the LysR transcriptional regulatory family.</text>
</comment>
<evidence type="ECO:0000256" key="2">
    <source>
        <dbReference type="ARBA" id="ARBA00023015"/>
    </source>
</evidence>
<organism evidence="6 7">
    <name type="scientific">Candidatus Choladousia intestinavium</name>
    <dbReference type="NCBI Taxonomy" id="2840727"/>
    <lineage>
        <taxon>Bacteria</taxon>
        <taxon>Bacillati</taxon>
        <taxon>Bacillota</taxon>
        <taxon>Clostridia</taxon>
        <taxon>Lachnospirales</taxon>
        <taxon>Lachnospiraceae</taxon>
        <taxon>Lachnospiraceae incertae sedis</taxon>
        <taxon>Candidatus Choladousia</taxon>
    </lineage>
</organism>
<dbReference type="PANTHER" id="PTHR30346">
    <property type="entry name" value="TRANSCRIPTIONAL DUAL REGULATOR HCAR-RELATED"/>
    <property type="match status" value="1"/>
</dbReference>
<dbReference type="GO" id="GO:0003677">
    <property type="term" value="F:DNA binding"/>
    <property type="evidence" value="ECO:0007669"/>
    <property type="project" value="UniProtKB-KW"/>
</dbReference>
<sequence>MFEKEVGTPLFDRIGKRIRLNKYGEIFLRYSDEILTLLDRIPMEIEAEQIREQNSVLLIMEAASMLLPELYDQILSSAREIRLSILQNCPHREPQNNQLILSASWEPPCKEENSSLILLKEKIRLAVPAGHPLAGKKNISLDAIRRETFLSLSPERPLSKILEHYYFIYGFRPESITYMDDPKVLTRLLSSDLSVSFLPASTWEPMDQSFVLRDVEGLSMYQYLLLSWRPDLPLTPAARRCRQKICDFFTRYNSPGPESEAWSEY</sequence>
<dbReference type="PANTHER" id="PTHR30346:SF28">
    <property type="entry name" value="HTH-TYPE TRANSCRIPTIONAL REGULATOR CYNR"/>
    <property type="match status" value="1"/>
</dbReference>
<evidence type="ECO:0000256" key="1">
    <source>
        <dbReference type="ARBA" id="ARBA00009437"/>
    </source>
</evidence>
<dbReference type="Gene3D" id="3.40.190.290">
    <property type="match status" value="1"/>
</dbReference>
<evidence type="ECO:0000313" key="7">
    <source>
        <dbReference type="Proteomes" id="UP000886757"/>
    </source>
</evidence>
<proteinExistence type="inferred from homology"/>
<keyword evidence="4" id="KW-0804">Transcription</keyword>
<keyword evidence="2" id="KW-0805">Transcription regulation</keyword>
<dbReference type="EMBL" id="DVGK01000002">
    <property type="protein sequence ID" value="HIR12305.1"/>
    <property type="molecule type" value="Genomic_DNA"/>
</dbReference>
<dbReference type="InterPro" id="IPR005119">
    <property type="entry name" value="LysR_subst-bd"/>
</dbReference>
<evidence type="ECO:0000259" key="5">
    <source>
        <dbReference type="PROSITE" id="PS50931"/>
    </source>
</evidence>
<dbReference type="GO" id="GO:0032993">
    <property type="term" value="C:protein-DNA complex"/>
    <property type="evidence" value="ECO:0007669"/>
    <property type="project" value="TreeGrafter"/>
</dbReference>
<dbReference type="GO" id="GO:0003700">
    <property type="term" value="F:DNA-binding transcription factor activity"/>
    <property type="evidence" value="ECO:0007669"/>
    <property type="project" value="InterPro"/>
</dbReference>
<evidence type="ECO:0000256" key="4">
    <source>
        <dbReference type="ARBA" id="ARBA00023163"/>
    </source>
</evidence>
<dbReference type="CDD" id="cd05466">
    <property type="entry name" value="PBP2_LTTR_substrate"/>
    <property type="match status" value="1"/>
</dbReference>
<reference evidence="6" key="1">
    <citation type="submission" date="2020-10" db="EMBL/GenBank/DDBJ databases">
        <authorList>
            <person name="Gilroy R."/>
        </authorList>
    </citation>
    <scope>NUCLEOTIDE SEQUENCE</scope>
    <source>
        <strain evidence="6">ChiSjej4B22-8148</strain>
    </source>
</reference>